<feature type="compositionally biased region" description="Basic residues" evidence="1">
    <location>
        <begin position="83"/>
        <end position="96"/>
    </location>
</feature>
<dbReference type="AlphaFoldDB" id="A0A229YMD3"/>
<organism evidence="2 3">
    <name type="scientific">Aspergillus turcosus</name>
    <dbReference type="NCBI Taxonomy" id="1245748"/>
    <lineage>
        <taxon>Eukaryota</taxon>
        <taxon>Fungi</taxon>
        <taxon>Dikarya</taxon>
        <taxon>Ascomycota</taxon>
        <taxon>Pezizomycotina</taxon>
        <taxon>Eurotiomycetes</taxon>
        <taxon>Eurotiomycetidae</taxon>
        <taxon>Eurotiales</taxon>
        <taxon>Aspergillaceae</taxon>
        <taxon>Aspergillus</taxon>
        <taxon>Aspergillus subgen. Fumigati</taxon>
    </lineage>
</organism>
<reference evidence="2 3" key="1">
    <citation type="submission" date="2018-08" db="EMBL/GenBank/DDBJ databases">
        <title>Draft genome sequences of two Aspergillus turcosus clinical strains isolated from bronchoalveolar lavage fluid: one azole-susceptible and the other azole-resistant.</title>
        <authorList>
            <person name="Parent-Michaud M."/>
            <person name="Dufresne P.J."/>
            <person name="Fournier E."/>
            <person name="Martineau C."/>
            <person name="Moreira S."/>
            <person name="Perkins V."/>
            <person name="De Repentigny L."/>
            <person name="Dufresne S.F."/>
        </authorList>
    </citation>
    <scope>NUCLEOTIDE SEQUENCE [LARGE SCALE GENOMIC DNA]</scope>
    <source>
        <strain evidence="2">HMR AF 1038</strain>
    </source>
</reference>
<sequence>MTPNGRSRHCPLNRWTSRGTCLNRFTSSSSPQTSSGGFLTSCRRNLRSARLVCRHIRDPVSPLLFLVLQIRLDQTSLDVAQKGVKKPPPRRRRTRYPGRAPVPLGTTRRGSGTVQRSPAEGGDACRKLEIFTFGKWRPVPCTPVRQFAGNVKACFDNYLAAMLSGPCLEYLELHFRPYIQDGKKRIHHMGEILGAIKNPQMKKITITDVSLHQVQLEAYLGRILRALQSIMSRLLKGWIIH</sequence>
<protein>
    <submittedName>
        <fullName evidence="2">Uncharacterized protein</fullName>
    </submittedName>
</protein>
<proteinExistence type="predicted"/>
<name>A0A229YMD3_9EURO</name>
<evidence type="ECO:0000313" key="3">
    <source>
        <dbReference type="Proteomes" id="UP000215289"/>
    </source>
</evidence>
<feature type="region of interest" description="Disordered" evidence="1">
    <location>
        <begin position="80"/>
        <end position="120"/>
    </location>
</feature>
<dbReference type="Proteomes" id="UP000215289">
    <property type="component" value="Unassembled WGS sequence"/>
</dbReference>
<evidence type="ECO:0000313" key="2">
    <source>
        <dbReference type="EMBL" id="RLL94557.1"/>
    </source>
</evidence>
<dbReference type="EMBL" id="NIDN02000198">
    <property type="protein sequence ID" value="RLL94557.1"/>
    <property type="molecule type" value="Genomic_DNA"/>
</dbReference>
<keyword evidence="3" id="KW-1185">Reference proteome</keyword>
<evidence type="ECO:0000256" key="1">
    <source>
        <dbReference type="SAM" id="MobiDB-lite"/>
    </source>
</evidence>
<comment type="caution">
    <text evidence="2">The sequence shown here is derived from an EMBL/GenBank/DDBJ whole genome shotgun (WGS) entry which is preliminary data.</text>
</comment>
<gene>
    <name evidence="2" type="ORF">CFD26_103932</name>
</gene>
<accession>A0A229YMD3</accession>